<evidence type="ECO:0000313" key="1">
    <source>
        <dbReference type="EMBL" id="GCE12859.1"/>
    </source>
</evidence>
<dbReference type="InterPro" id="IPR052551">
    <property type="entry name" value="UV-DNA_repair_photolyase"/>
</dbReference>
<gene>
    <name evidence="1" type="ORF">KTT_27180</name>
</gene>
<dbReference type="RefSeq" id="WP_126580441.1">
    <property type="nucleotide sequence ID" value="NZ_BIFR01000001.1"/>
</dbReference>
<dbReference type="InterPro" id="IPR014729">
    <property type="entry name" value="Rossmann-like_a/b/a_fold"/>
</dbReference>
<accession>A0A402A1D6</accession>
<dbReference type="Gene3D" id="3.40.50.620">
    <property type="entry name" value="HUPs"/>
    <property type="match status" value="1"/>
</dbReference>
<dbReference type="Pfam" id="PF04244">
    <property type="entry name" value="DPRP"/>
    <property type="match status" value="1"/>
</dbReference>
<evidence type="ECO:0000313" key="2">
    <source>
        <dbReference type="Proteomes" id="UP000287352"/>
    </source>
</evidence>
<dbReference type="EMBL" id="BIFR01000001">
    <property type="protein sequence ID" value="GCE12859.1"/>
    <property type="molecule type" value="Genomic_DNA"/>
</dbReference>
<dbReference type="PANTHER" id="PTHR38657:SF1">
    <property type="entry name" value="SLR1343 PROTEIN"/>
    <property type="match status" value="1"/>
</dbReference>
<dbReference type="InterPro" id="IPR007357">
    <property type="entry name" value="PhrB-like"/>
</dbReference>
<organism evidence="1 2">
    <name type="scientific">Tengunoibacter tsumagoiensis</name>
    <dbReference type="NCBI Taxonomy" id="2014871"/>
    <lineage>
        <taxon>Bacteria</taxon>
        <taxon>Bacillati</taxon>
        <taxon>Chloroflexota</taxon>
        <taxon>Ktedonobacteria</taxon>
        <taxon>Ktedonobacterales</taxon>
        <taxon>Dictyobacteraceae</taxon>
        <taxon>Tengunoibacter</taxon>
    </lineage>
</organism>
<keyword evidence="1" id="KW-0456">Lyase</keyword>
<protein>
    <submittedName>
        <fullName evidence="1">Cryptochrome/photolyase family protein</fullName>
    </submittedName>
</protein>
<dbReference type="SUPFAM" id="SSF48173">
    <property type="entry name" value="Cryptochrome/photolyase FAD-binding domain"/>
    <property type="match status" value="1"/>
</dbReference>
<name>A0A402A1D6_9CHLR</name>
<proteinExistence type="predicted"/>
<dbReference type="OrthoDB" id="5288100at2"/>
<dbReference type="PANTHER" id="PTHR38657">
    <property type="entry name" value="SLR1343 PROTEIN"/>
    <property type="match status" value="1"/>
</dbReference>
<keyword evidence="2" id="KW-1185">Reference proteome</keyword>
<dbReference type="GO" id="GO:0016829">
    <property type="term" value="F:lyase activity"/>
    <property type="evidence" value="ECO:0007669"/>
    <property type="project" value="UniProtKB-KW"/>
</dbReference>
<dbReference type="Proteomes" id="UP000287352">
    <property type="component" value="Unassembled WGS sequence"/>
</dbReference>
<comment type="caution">
    <text evidence="1">The sequence shown here is derived from an EMBL/GenBank/DDBJ whole genome shotgun (WGS) entry which is preliminary data.</text>
</comment>
<dbReference type="AlphaFoldDB" id="A0A402A1D6"/>
<dbReference type="Gene3D" id="1.10.10.1710">
    <property type="entry name" value="Deoxyribodipyrimidine photolyase-related"/>
    <property type="match status" value="1"/>
</dbReference>
<dbReference type="InterPro" id="IPR036134">
    <property type="entry name" value="Crypto/Photolyase_FAD-like_sf"/>
</dbReference>
<dbReference type="Gene3D" id="1.25.40.80">
    <property type="match status" value="1"/>
</dbReference>
<reference evidence="2" key="1">
    <citation type="submission" date="2018-12" db="EMBL/GenBank/DDBJ databases">
        <title>Tengunoibacter tsumagoiensis gen. nov., sp. nov., Dictyobacter kobayashii sp. nov., D. alpinus sp. nov., and D. joshuensis sp. nov. and description of Dictyobacteraceae fam. nov. within the order Ktedonobacterales isolated from Tengu-no-mugimeshi.</title>
        <authorList>
            <person name="Wang C.M."/>
            <person name="Zheng Y."/>
            <person name="Sakai Y."/>
            <person name="Toyoda A."/>
            <person name="Minakuchi Y."/>
            <person name="Abe K."/>
            <person name="Yokota A."/>
            <person name="Yabe S."/>
        </authorList>
    </citation>
    <scope>NUCLEOTIDE SEQUENCE [LARGE SCALE GENOMIC DNA]</scope>
    <source>
        <strain evidence="2">Uno3</strain>
    </source>
</reference>
<dbReference type="Gene3D" id="1.10.579.10">
    <property type="entry name" value="DNA Cyclobutane Dipyrimidine Photolyase, subunit A, domain 3"/>
    <property type="match status" value="1"/>
</dbReference>
<sequence length="508" mass="59113">MTTVSVWIPGDQLLLQHPAIQIAEEQTTREQIHIILIESLERLRLFPYQRKKIVLLLSAMRHYADRLRTEGYQVDYIQAKSFVEGLQEHARRIQPQQLITMAASEYDTRYLQQKELEKLIGIPVTVVANTQFLVELYSPFANRKETRHAVMEPFYRAMRQHYGILMDGKESPSGGRWNYDELNREPLPRQLSVPPIVTFAPDSITQEVIELVNTFENGVGTTTHFEYAVTHEQAQQALNDFIECRLSRFGPYEDAMSTQGSVLYHAQISLYMNIGLLDTMEILQAAEAAYRQEQVPIQSVEGFIRQILGWREYMYWQYWQQMPDLRTANSWNAQRPMPQMFWDGQTRMNCIKHVATRVLDSGYSNHIERLMVVCNFCQLAGVKPYDVAAWFLSCYFDAYDWVVLPNVIGMGLNADNGRTTSKPYIASGKYIDRMSNYCKGCTYSPNKRTGPDACPFNFLYWNFLIENETRLRAGRSNQNVLGLRHINDQERLEIIQEARQFLQDTLQF</sequence>